<reference evidence="5" key="1">
    <citation type="submission" date="2017-02" db="EMBL/GenBank/DDBJ databases">
        <authorList>
            <person name="Varghese N."/>
            <person name="Submissions S."/>
        </authorList>
    </citation>
    <scope>NUCLEOTIDE SEQUENCE [LARGE SCALE GENOMIC DNA]</scope>
    <source>
        <strain evidence="5">DSM 15739</strain>
    </source>
</reference>
<keyword evidence="5" id="KW-1185">Reference proteome</keyword>
<dbReference type="InterPro" id="IPR036388">
    <property type="entry name" value="WH-like_DNA-bd_sf"/>
</dbReference>
<dbReference type="InterPro" id="IPR010921">
    <property type="entry name" value="Trp_repressor/repl_initiator"/>
</dbReference>
<evidence type="ECO:0000259" key="3">
    <source>
        <dbReference type="Pfam" id="PF13518"/>
    </source>
</evidence>
<dbReference type="SUPFAM" id="SSF46689">
    <property type="entry name" value="Homeodomain-like"/>
    <property type="match status" value="1"/>
</dbReference>
<dbReference type="SUPFAM" id="SSF48295">
    <property type="entry name" value="TrpR-like"/>
    <property type="match status" value="1"/>
</dbReference>
<dbReference type="PANTHER" id="PTHR33795">
    <property type="entry name" value="INSERTION ELEMENT IS150 PROTEIN INSJ"/>
    <property type="match status" value="1"/>
</dbReference>
<evidence type="ECO:0000256" key="2">
    <source>
        <dbReference type="SAM" id="MobiDB-lite"/>
    </source>
</evidence>
<dbReference type="GO" id="GO:0043565">
    <property type="term" value="F:sequence-specific DNA binding"/>
    <property type="evidence" value="ECO:0007669"/>
    <property type="project" value="InterPro"/>
</dbReference>
<gene>
    <name evidence="4" type="ORF">SAMN02746011_00155</name>
</gene>
<name>A0A1T4JM77_9LACT</name>
<feature type="region of interest" description="Disordered" evidence="2">
    <location>
        <begin position="110"/>
        <end position="134"/>
    </location>
</feature>
<sequence>MSKYNLEIKLQVVAEYEAGARSYKQLAEKYQIGKSDIKRWIHNYQDFGINGLHVKTTKRHYTVEMKLNAIELYLNTTLSYREVGKQFGINNPSLIANWLRTFKREGIDGLSKSLGRPPTMSKQKKYQPKQNSVSLENENDALKKIIEEQEARITQLDIENKFLKELRRLREADKRQPDNKQ</sequence>
<dbReference type="InterPro" id="IPR052057">
    <property type="entry name" value="IS150/IS1296_orfA-like"/>
</dbReference>
<dbReference type="Proteomes" id="UP000189941">
    <property type="component" value="Unassembled WGS sequence"/>
</dbReference>
<proteinExistence type="inferred from homology"/>
<evidence type="ECO:0000313" key="5">
    <source>
        <dbReference type="Proteomes" id="UP000189941"/>
    </source>
</evidence>
<dbReference type="Gene3D" id="1.10.10.10">
    <property type="entry name" value="Winged helix-like DNA-binding domain superfamily/Winged helix DNA-binding domain"/>
    <property type="match status" value="2"/>
</dbReference>
<protein>
    <submittedName>
        <fullName evidence="4">Transposase and inactivated derivatives</fullName>
    </submittedName>
</protein>
<dbReference type="InterPro" id="IPR009057">
    <property type="entry name" value="Homeodomain-like_sf"/>
</dbReference>
<evidence type="ECO:0000256" key="1">
    <source>
        <dbReference type="ARBA" id="ARBA00038232"/>
    </source>
</evidence>
<dbReference type="Pfam" id="PF13518">
    <property type="entry name" value="HTH_28"/>
    <property type="match status" value="2"/>
</dbReference>
<comment type="similarity">
    <text evidence="1">Belongs to the IS150/IS1296 orfA family.</text>
</comment>
<organism evidence="4 5">
    <name type="scientific">Globicatella sulfidifaciens DSM 15739</name>
    <dbReference type="NCBI Taxonomy" id="1121925"/>
    <lineage>
        <taxon>Bacteria</taxon>
        <taxon>Bacillati</taxon>
        <taxon>Bacillota</taxon>
        <taxon>Bacilli</taxon>
        <taxon>Lactobacillales</taxon>
        <taxon>Aerococcaceae</taxon>
        <taxon>Globicatella</taxon>
    </lineage>
</organism>
<dbReference type="AlphaFoldDB" id="A0A1T4JM77"/>
<dbReference type="RefSeq" id="WP_078755036.1">
    <property type="nucleotide sequence ID" value="NZ_FUWO01000001.1"/>
</dbReference>
<accession>A0A1T4JM77</accession>
<dbReference type="InterPro" id="IPR055247">
    <property type="entry name" value="InsJ-like_HTH"/>
</dbReference>
<dbReference type="PANTHER" id="PTHR33795:SF1">
    <property type="entry name" value="INSERTION ELEMENT IS150 PROTEIN INSJ"/>
    <property type="match status" value="1"/>
</dbReference>
<feature type="domain" description="Insertion element IS150 protein InsJ-like helix-turn-helix" evidence="3">
    <location>
        <begin position="9"/>
        <end position="53"/>
    </location>
</feature>
<evidence type="ECO:0000313" key="4">
    <source>
        <dbReference type="EMBL" id="SJZ31241.1"/>
    </source>
</evidence>
<feature type="domain" description="Insertion element IS150 protein InsJ-like helix-turn-helix" evidence="3">
    <location>
        <begin position="65"/>
        <end position="117"/>
    </location>
</feature>
<dbReference type="STRING" id="1121925.SAMN02746011_00155"/>
<dbReference type="EMBL" id="FUWO01000001">
    <property type="protein sequence ID" value="SJZ31241.1"/>
    <property type="molecule type" value="Genomic_DNA"/>
</dbReference>